<evidence type="ECO:0000256" key="8">
    <source>
        <dbReference type="ARBA" id="ARBA00022741"/>
    </source>
</evidence>
<evidence type="ECO:0000313" key="18">
    <source>
        <dbReference type="EMBL" id="SEP32952.1"/>
    </source>
</evidence>
<evidence type="ECO:0000256" key="14">
    <source>
        <dbReference type="ARBA" id="ARBA00047967"/>
    </source>
</evidence>
<dbReference type="InterPro" id="IPR010143">
    <property type="entry name" value="Nase_comp1_asu"/>
</dbReference>
<dbReference type="InterPro" id="IPR000318">
    <property type="entry name" value="Nase_comp1_CS"/>
</dbReference>
<dbReference type="InterPro" id="IPR005972">
    <property type="entry name" value="Nase_Mo-Fe_asu"/>
</dbReference>
<comment type="catalytic activity">
    <reaction evidence="14 16">
        <text>N2 + 8 reduced [2Fe-2S]-[ferredoxin] + 16 ATP + 16 H2O = H2 + 8 oxidized [2Fe-2S]-[ferredoxin] + 2 NH4(+) + 16 ADP + 16 phosphate + 6 H(+)</text>
        <dbReference type="Rhea" id="RHEA:21448"/>
        <dbReference type="Rhea" id="RHEA-COMP:10000"/>
        <dbReference type="Rhea" id="RHEA-COMP:10001"/>
        <dbReference type="ChEBI" id="CHEBI:15377"/>
        <dbReference type="ChEBI" id="CHEBI:15378"/>
        <dbReference type="ChEBI" id="CHEBI:17997"/>
        <dbReference type="ChEBI" id="CHEBI:18276"/>
        <dbReference type="ChEBI" id="CHEBI:28938"/>
        <dbReference type="ChEBI" id="CHEBI:30616"/>
        <dbReference type="ChEBI" id="CHEBI:33737"/>
        <dbReference type="ChEBI" id="CHEBI:33738"/>
        <dbReference type="ChEBI" id="CHEBI:43474"/>
        <dbReference type="ChEBI" id="CHEBI:456216"/>
        <dbReference type="EC" id="1.18.6.1"/>
    </reaction>
</comment>
<comment type="similarity">
    <text evidence="4 15">Belongs to the NifD/NifK/NifE/NifN family.</text>
</comment>
<dbReference type="SUPFAM" id="SSF53807">
    <property type="entry name" value="Helical backbone' metal receptor"/>
    <property type="match status" value="1"/>
</dbReference>
<evidence type="ECO:0000256" key="2">
    <source>
        <dbReference type="ARBA" id="ARBA00001969"/>
    </source>
</evidence>
<keyword evidence="8" id="KW-0547">Nucleotide-binding</keyword>
<dbReference type="GO" id="GO:0046872">
    <property type="term" value="F:metal ion binding"/>
    <property type="evidence" value="ECO:0007669"/>
    <property type="project" value="UniProtKB-KW"/>
</dbReference>
<dbReference type="PROSITE" id="PS00090">
    <property type="entry name" value="NITROGENASE_1_2"/>
    <property type="match status" value="1"/>
</dbReference>
<evidence type="ECO:0000256" key="10">
    <source>
        <dbReference type="ARBA" id="ARBA00023002"/>
    </source>
</evidence>
<dbReference type="GO" id="GO:0016163">
    <property type="term" value="F:nitrogenase activity"/>
    <property type="evidence" value="ECO:0007669"/>
    <property type="project" value="UniProtKB-UniRule"/>
</dbReference>
<dbReference type="PROSITE" id="PS00699">
    <property type="entry name" value="NITROGENASE_1_1"/>
    <property type="match status" value="1"/>
</dbReference>
<dbReference type="Gene3D" id="3.40.50.12380">
    <property type="entry name" value="Nitrogenase MoFe cofactor biosynthesis protein NifE, C-terminal"/>
    <property type="match status" value="1"/>
</dbReference>
<comment type="cofactor">
    <cofactor evidence="2">
        <name>[7Fe-Mo-9S-C-homocitryl] cluster</name>
        <dbReference type="ChEBI" id="CHEBI:30409"/>
    </cofactor>
</comment>
<dbReference type="NCBIfam" id="TIGR01282">
    <property type="entry name" value="nifD"/>
    <property type="match status" value="1"/>
</dbReference>
<keyword evidence="12" id="KW-0411">Iron-sulfur</keyword>
<dbReference type="EMBL" id="FODY01000019">
    <property type="protein sequence ID" value="SEP32952.1"/>
    <property type="molecule type" value="Genomic_DNA"/>
</dbReference>
<dbReference type="GO" id="GO:0051536">
    <property type="term" value="F:iron-sulfur cluster binding"/>
    <property type="evidence" value="ECO:0007669"/>
    <property type="project" value="UniProtKB-KW"/>
</dbReference>
<dbReference type="RefSeq" id="WP_091748875.1">
    <property type="nucleotide sequence ID" value="NZ_FODY01000019.1"/>
</dbReference>
<keyword evidence="13 15" id="KW-0535">Nitrogen fixation</keyword>
<dbReference type="NCBIfam" id="TIGR01862">
    <property type="entry name" value="N2-ase-Ialpha"/>
    <property type="match status" value="1"/>
</dbReference>
<dbReference type="PANTHER" id="PTHR43457">
    <property type="entry name" value="NITROGENASE MOLYBDENUM-IRON PROTEIN ALPHA CHAIN"/>
    <property type="match status" value="1"/>
</dbReference>
<keyword evidence="19" id="KW-1185">Reference proteome</keyword>
<feature type="domain" description="Nitrogenase/oxidoreductase component 1" evidence="17">
    <location>
        <begin position="55"/>
        <end position="506"/>
    </location>
</feature>
<dbReference type="PANTHER" id="PTHR43457:SF1">
    <property type="entry name" value="NITROGENASE MOLYBDENUM-IRON PROTEIN ALPHA CHAIN"/>
    <property type="match status" value="1"/>
</dbReference>
<accession>A0A1H8WZ59</accession>
<evidence type="ECO:0000256" key="13">
    <source>
        <dbReference type="ARBA" id="ARBA00023231"/>
    </source>
</evidence>
<gene>
    <name evidence="18" type="ORF">SAMN04490178_1197</name>
</gene>
<organism evidence="18 19">
    <name type="scientific">Propionispora vibrioides</name>
    <dbReference type="NCBI Taxonomy" id="112903"/>
    <lineage>
        <taxon>Bacteria</taxon>
        <taxon>Bacillati</taxon>
        <taxon>Bacillota</taxon>
        <taxon>Negativicutes</taxon>
        <taxon>Selenomonadales</taxon>
        <taxon>Sporomusaceae</taxon>
        <taxon>Propionispora</taxon>
    </lineage>
</organism>
<evidence type="ECO:0000256" key="12">
    <source>
        <dbReference type="ARBA" id="ARBA00023014"/>
    </source>
</evidence>
<evidence type="ECO:0000256" key="15">
    <source>
        <dbReference type="RuleBase" id="RU004021"/>
    </source>
</evidence>
<evidence type="ECO:0000256" key="16">
    <source>
        <dbReference type="RuleBase" id="RU004022"/>
    </source>
</evidence>
<dbReference type="OrthoDB" id="9767044at2"/>
<keyword evidence="9" id="KW-0067">ATP-binding</keyword>
<evidence type="ECO:0000256" key="6">
    <source>
        <dbReference type="ARBA" id="ARBA00022505"/>
    </source>
</evidence>
<sequence>MAVTEKDLQELFEKMPSKVQKNRRKHILIKNGEIENPEIEANTRTIPGIITNRGCAYAGCKGVVLGPIKDMVHITHGPIGCAYYTWGTRRNKAKREDHIKNFVNYSFSTDMQESDIVFGGEKKLTAMIDEVVEILQPKAITISATCPVGLIGDDINAVAREAQKRHGIQVLAFSCEGYKGVSQSAGHHIANNSFVEHVIGKGEQEEAPAKFSINLLGEYNIGGDGWEVERILKDIGYHVVSVMTGDGSWEQMRNAHVAELNLVQCHRSINYIAEKIETKYGTPWLKVNFVGIESTIKSLRDMALYFDDAELTARTEAVIAREVARVQPIIDQYAKLCQNKTAFCFVGGSRGHHFQGLFRELGIETILAGYEFAHRDDYEGRDVIPSIKPDADSKNIPDLHVEADPKRFRLKMSPEKLAELKQRIPLSDYPGMNVDMREGHIIVDDLNHFETEEFIKLLKPDIFSSGIKDKYVVQKMGIPAKQLHSYDYSGPYAGFNGAVNFARDVSMGFASPTWNFITPPWKNSPALSGEMNEGGDK</sequence>
<name>A0A1H8WZ59_9FIRM</name>
<evidence type="ECO:0000256" key="4">
    <source>
        <dbReference type="ARBA" id="ARBA00011002"/>
    </source>
</evidence>
<dbReference type="GO" id="GO:0016612">
    <property type="term" value="C:molybdenum-iron nitrogenase complex"/>
    <property type="evidence" value="ECO:0007669"/>
    <property type="project" value="UniProtKB-UniRule"/>
</dbReference>
<evidence type="ECO:0000256" key="5">
    <source>
        <dbReference type="ARBA" id="ARBA00011462"/>
    </source>
</evidence>
<evidence type="ECO:0000313" key="19">
    <source>
        <dbReference type="Proteomes" id="UP000198847"/>
    </source>
</evidence>
<keyword evidence="7 16" id="KW-0479">Metal-binding</keyword>
<proteinExistence type="inferred from homology"/>
<dbReference type="GO" id="GO:0005524">
    <property type="term" value="F:ATP binding"/>
    <property type="evidence" value="ECO:0007669"/>
    <property type="project" value="UniProtKB-KW"/>
</dbReference>
<comment type="cofactor">
    <cofactor evidence="1">
        <name>[8Fe-7S] cluster</name>
        <dbReference type="ChEBI" id="CHEBI:21143"/>
    </cofactor>
</comment>
<protein>
    <recommendedName>
        <fullName evidence="16">Nitrogenase protein alpha chain</fullName>
        <ecNumber evidence="16">1.18.6.1</ecNumber>
    </recommendedName>
</protein>
<comment type="function">
    <text evidence="3">This molybdenum-iron protein is part of the nitrogenase complex that catalyzes the key enzymatic reactions in nitrogen fixation.</text>
</comment>
<keyword evidence="10 16" id="KW-0560">Oxidoreductase</keyword>
<evidence type="ECO:0000256" key="1">
    <source>
        <dbReference type="ARBA" id="ARBA00001919"/>
    </source>
</evidence>
<reference evidence="18 19" key="1">
    <citation type="submission" date="2016-10" db="EMBL/GenBank/DDBJ databases">
        <authorList>
            <person name="de Groot N.N."/>
        </authorList>
    </citation>
    <scope>NUCLEOTIDE SEQUENCE [LARGE SCALE GENOMIC DNA]</scope>
    <source>
        <strain evidence="18 19">DSM 13305</strain>
    </source>
</reference>
<dbReference type="Pfam" id="PF00148">
    <property type="entry name" value="Oxidored_nitro"/>
    <property type="match status" value="1"/>
</dbReference>
<evidence type="ECO:0000256" key="9">
    <source>
        <dbReference type="ARBA" id="ARBA00022840"/>
    </source>
</evidence>
<dbReference type="AlphaFoldDB" id="A0A1H8WZ59"/>
<dbReference type="Proteomes" id="UP000198847">
    <property type="component" value="Unassembled WGS sequence"/>
</dbReference>
<evidence type="ECO:0000259" key="17">
    <source>
        <dbReference type="Pfam" id="PF00148"/>
    </source>
</evidence>
<dbReference type="EC" id="1.18.6.1" evidence="16"/>
<evidence type="ECO:0000256" key="11">
    <source>
        <dbReference type="ARBA" id="ARBA00023004"/>
    </source>
</evidence>
<evidence type="ECO:0000256" key="3">
    <source>
        <dbReference type="ARBA" id="ARBA00002621"/>
    </source>
</evidence>
<keyword evidence="6" id="KW-0500">Molybdenum</keyword>
<comment type="subunit">
    <text evidence="5">Tetramer of two alpha and two beta chains. Forms complex with the iron protein (nitrogenase component 2).</text>
</comment>
<keyword evidence="11 16" id="KW-0408">Iron</keyword>
<dbReference type="STRING" id="112903.SAMN04490178_1197"/>
<evidence type="ECO:0000256" key="7">
    <source>
        <dbReference type="ARBA" id="ARBA00022723"/>
    </source>
</evidence>
<dbReference type="InterPro" id="IPR000510">
    <property type="entry name" value="Nase/OxRdtase_comp1"/>
</dbReference>
<dbReference type="Gene3D" id="3.40.50.1980">
    <property type="entry name" value="Nitrogenase molybdenum iron protein domain"/>
    <property type="match status" value="2"/>
</dbReference>